<name>A0A2P2J1L2_RHIMU</name>
<sequence>MPLLLLPWVTLCVCNGQGLSSNSVKLICLKVS</sequence>
<proteinExistence type="predicted"/>
<organism evidence="2">
    <name type="scientific">Rhizophora mucronata</name>
    <name type="common">Asiatic mangrove</name>
    <dbReference type="NCBI Taxonomy" id="61149"/>
    <lineage>
        <taxon>Eukaryota</taxon>
        <taxon>Viridiplantae</taxon>
        <taxon>Streptophyta</taxon>
        <taxon>Embryophyta</taxon>
        <taxon>Tracheophyta</taxon>
        <taxon>Spermatophyta</taxon>
        <taxon>Magnoliopsida</taxon>
        <taxon>eudicotyledons</taxon>
        <taxon>Gunneridae</taxon>
        <taxon>Pentapetalae</taxon>
        <taxon>rosids</taxon>
        <taxon>fabids</taxon>
        <taxon>Malpighiales</taxon>
        <taxon>Rhizophoraceae</taxon>
        <taxon>Rhizophora</taxon>
    </lineage>
</organism>
<evidence type="ECO:0000313" key="2">
    <source>
        <dbReference type="EMBL" id="MBW87363.1"/>
    </source>
</evidence>
<evidence type="ECO:0000256" key="1">
    <source>
        <dbReference type="SAM" id="SignalP"/>
    </source>
</evidence>
<feature type="chain" id="PRO_5015150783" evidence="1">
    <location>
        <begin position="17"/>
        <end position="32"/>
    </location>
</feature>
<reference evidence="2" key="1">
    <citation type="submission" date="2018-02" db="EMBL/GenBank/DDBJ databases">
        <title>Rhizophora mucronata_Transcriptome.</title>
        <authorList>
            <person name="Meera S.P."/>
            <person name="Sreeshan A."/>
            <person name="Augustine A."/>
        </authorList>
    </citation>
    <scope>NUCLEOTIDE SEQUENCE</scope>
    <source>
        <tissue evidence="2">Leaf</tissue>
    </source>
</reference>
<feature type="signal peptide" evidence="1">
    <location>
        <begin position="1"/>
        <end position="16"/>
    </location>
</feature>
<keyword evidence="1" id="KW-0732">Signal</keyword>
<dbReference type="AlphaFoldDB" id="A0A2P2J1L2"/>
<accession>A0A2P2J1L2</accession>
<protein>
    <submittedName>
        <fullName evidence="2">Uncharacterized protein</fullName>
    </submittedName>
</protein>
<dbReference type="EMBL" id="GGEC01006880">
    <property type="protein sequence ID" value="MBW87363.1"/>
    <property type="molecule type" value="Transcribed_RNA"/>
</dbReference>